<feature type="binding site" description="axial binding residue" evidence="4">
    <location>
        <position position="99"/>
    </location>
    <ligand>
        <name>heme</name>
        <dbReference type="ChEBI" id="CHEBI:30413"/>
    </ligand>
    <ligandPart>
        <name>Fe</name>
        <dbReference type="ChEBI" id="CHEBI:18248"/>
    </ligandPart>
</feature>
<comment type="similarity">
    <text evidence="1 5">Belongs to the cytochrome P450 family.</text>
</comment>
<keyword evidence="5" id="KW-0503">Monooxygenase</keyword>
<reference evidence="8" key="1">
    <citation type="submission" date="2016-11" db="UniProtKB">
        <authorList>
            <consortium name="WormBaseParasite"/>
        </authorList>
    </citation>
    <scope>IDENTIFICATION</scope>
</reference>
<name>A0A1I8JR99_9PLAT</name>
<dbReference type="GO" id="GO:0005737">
    <property type="term" value="C:cytoplasm"/>
    <property type="evidence" value="ECO:0007669"/>
    <property type="project" value="TreeGrafter"/>
</dbReference>
<dbReference type="GO" id="GO:0005506">
    <property type="term" value="F:iron ion binding"/>
    <property type="evidence" value="ECO:0007669"/>
    <property type="project" value="InterPro"/>
</dbReference>
<keyword evidence="5" id="KW-0560">Oxidoreductase</keyword>
<organism evidence="7 8">
    <name type="scientific">Macrostomum lignano</name>
    <dbReference type="NCBI Taxonomy" id="282301"/>
    <lineage>
        <taxon>Eukaryota</taxon>
        <taxon>Metazoa</taxon>
        <taxon>Spiralia</taxon>
        <taxon>Lophotrochozoa</taxon>
        <taxon>Platyhelminthes</taxon>
        <taxon>Rhabditophora</taxon>
        <taxon>Macrostomorpha</taxon>
        <taxon>Macrostomida</taxon>
        <taxon>Macrostomidae</taxon>
        <taxon>Macrostomum</taxon>
    </lineage>
</organism>
<keyword evidence="4 5" id="KW-0349">Heme</keyword>
<feature type="region of interest" description="Disordered" evidence="6">
    <location>
        <begin position="233"/>
        <end position="252"/>
    </location>
</feature>
<dbReference type="WBParaSite" id="snap_masked-unitig_39275-processed-gene-0.0-mRNA-1">
    <property type="protein sequence ID" value="snap_masked-unitig_39275-processed-gene-0.0-mRNA-1"/>
    <property type="gene ID" value="snap_masked-unitig_39275-processed-gene-0.0"/>
</dbReference>
<evidence type="ECO:0000256" key="5">
    <source>
        <dbReference type="RuleBase" id="RU000461"/>
    </source>
</evidence>
<evidence type="ECO:0000256" key="6">
    <source>
        <dbReference type="SAM" id="MobiDB-lite"/>
    </source>
</evidence>
<feature type="region of interest" description="Disordered" evidence="6">
    <location>
        <begin position="1"/>
        <end position="20"/>
    </location>
</feature>
<proteinExistence type="inferred from homology"/>
<keyword evidence="3 4" id="KW-0408">Iron</keyword>
<keyword evidence="7" id="KW-1185">Reference proteome</keyword>
<dbReference type="PANTHER" id="PTHR24300">
    <property type="entry name" value="CYTOCHROME P450 508A4-RELATED"/>
    <property type="match status" value="1"/>
</dbReference>
<evidence type="ECO:0000256" key="2">
    <source>
        <dbReference type="ARBA" id="ARBA00022723"/>
    </source>
</evidence>
<dbReference type="InterPro" id="IPR001128">
    <property type="entry name" value="Cyt_P450"/>
</dbReference>
<evidence type="ECO:0000256" key="1">
    <source>
        <dbReference type="ARBA" id="ARBA00010617"/>
    </source>
</evidence>
<feature type="compositionally biased region" description="Polar residues" evidence="6">
    <location>
        <begin position="233"/>
        <end position="246"/>
    </location>
</feature>
<dbReference type="Pfam" id="PF00067">
    <property type="entry name" value="p450"/>
    <property type="match status" value="1"/>
</dbReference>
<dbReference type="Proteomes" id="UP000095280">
    <property type="component" value="Unplaced"/>
</dbReference>
<feature type="region of interest" description="Disordered" evidence="6">
    <location>
        <begin position="155"/>
        <end position="185"/>
    </location>
</feature>
<sequence length="300" mass="33324">ISTRNSSIEPAPPNRPSPAGAAVVSLLPEGVVRRAVGQHHHRWLRVPKGARIIPNLYGVHHDPLHFPEPDRFQPDRFLRDGRFQPFRHLLPFSLGKRACPGEALARMERPSRCSPPSCAASPVALPDSEAARLDSLLRGSDGFVRRVVEHRSSGFTELAAAPPPPTRRRHSSSSSSRRRSFSSAGDLCGKKAARGLLIDVKPLQHPVLWGGSWEFGRSWSELLSHKKRSRSTWAAMSSHGSGQANRRWQLGGPREAEDEALLRFESEKSRFLCGSWQDSALVCRNFCELKELSEFRLGSA</sequence>
<evidence type="ECO:0000313" key="8">
    <source>
        <dbReference type="WBParaSite" id="snap_masked-unitig_39275-processed-gene-0.0-mRNA-1"/>
    </source>
</evidence>
<evidence type="ECO:0000256" key="3">
    <source>
        <dbReference type="ARBA" id="ARBA00023004"/>
    </source>
</evidence>
<dbReference type="GO" id="GO:0006082">
    <property type="term" value="P:organic acid metabolic process"/>
    <property type="evidence" value="ECO:0007669"/>
    <property type="project" value="TreeGrafter"/>
</dbReference>
<dbReference type="GO" id="GO:0008395">
    <property type="term" value="F:steroid hydroxylase activity"/>
    <property type="evidence" value="ECO:0007669"/>
    <property type="project" value="TreeGrafter"/>
</dbReference>
<dbReference type="PRINTS" id="PR00463">
    <property type="entry name" value="EP450I"/>
</dbReference>
<comment type="cofactor">
    <cofactor evidence="4">
        <name>heme</name>
        <dbReference type="ChEBI" id="CHEBI:30413"/>
    </cofactor>
</comment>
<protein>
    <submittedName>
        <fullName evidence="8">Cytochrome P450</fullName>
    </submittedName>
</protein>
<dbReference type="PROSITE" id="PS00086">
    <property type="entry name" value="CYTOCHROME_P450"/>
    <property type="match status" value="1"/>
</dbReference>
<dbReference type="GO" id="GO:0016712">
    <property type="term" value="F:oxidoreductase activity, acting on paired donors, with incorporation or reduction of molecular oxygen, reduced flavin or flavoprotein as one donor, and incorporation of one atom of oxygen"/>
    <property type="evidence" value="ECO:0007669"/>
    <property type="project" value="TreeGrafter"/>
</dbReference>
<dbReference type="Gene3D" id="1.10.630.10">
    <property type="entry name" value="Cytochrome P450"/>
    <property type="match status" value="1"/>
</dbReference>
<dbReference type="GO" id="GO:0006805">
    <property type="term" value="P:xenobiotic metabolic process"/>
    <property type="evidence" value="ECO:0007669"/>
    <property type="project" value="TreeGrafter"/>
</dbReference>
<dbReference type="GO" id="GO:0020037">
    <property type="term" value="F:heme binding"/>
    <property type="evidence" value="ECO:0007669"/>
    <property type="project" value="InterPro"/>
</dbReference>
<dbReference type="InterPro" id="IPR050182">
    <property type="entry name" value="Cytochrome_P450_fam2"/>
</dbReference>
<dbReference type="AlphaFoldDB" id="A0A1I8JR99"/>
<dbReference type="PANTHER" id="PTHR24300:SF403">
    <property type="entry name" value="CYTOCHROME P450 306A1"/>
    <property type="match status" value="1"/>
</dbReference>
<evidence type="ECO:0000256" key="4">
    <source>
        <dbReference type="PIRSR" id="PIRSR602401-1"/>
    </source>
</evidence>
<accession>A0A1I8JR99</accession>
<dbReference type="SUPFAM" id="SSF48264">
    <property type="entry name" value="Cytochrome P450"/>
    <property type="match status" value="1"/>
</dbReference>
<keyword evidence="2 4" id="KW-0479">Metal-binding</keyword>
<feature type="compositionally biased region" description="Basic residues" evidence="6">
    <location>
        <begin position="166"/>
        <end position="180"/>
    </location>
</feature>
<dbReference type="InterPro" id="IPR036396">
    <property type="entry name" value="Cyt_P450_sf"/>
</dbReference>
<dbReference type="InterPro" id="IPR017972">
    <property type="entry name" value="Cyt_P450_CS"/>
</dbReference>
<evidence type="ECO:0000313" key="7">
    <source>
        <dbReference type="Proteomes" id="UP000095280"/>
    </source>
</evidence>
<dbReference type="InterPro" id="IPR002401">
    <property type="entry name" value="Cyt_P450_E_grp-I"/>
</dbReference>